<dbReference type="Proteomes" id="UP000179113">
    <property type="component" value="Unassembled WGS sequence"/>
</dbReference>
<dbReference type="InterPro" id="IPR010093">
    <property type="entry name" value="SinI_DNA-bd"/>
</dbReference>
<feature type="domain" description="Helix-turn-helix" evidence="1">
    <location>
        <begin position="8"/>
        <end position="57"/>
    </location>
</feature>
<dbReference type="Pfam" id="PF12728">
    <property type="entry name" value="HTH_17"/>
    <property type="match status" value="1"/>
</dbReference>
<dbReference type="GO" id="GO:0003677">
    <property type="term" value="F:DNA binding"/>
    <property type="evidence" value="ECO:0007669"/>
    <property type="project" value="InterPro"/>
</dbReference>
<organism evidence="2 3">
    <name type="scientific">candidate division WWE3 bacterium RIFOXYC1_FULL_39_7</name>
    <dbReference type="NCBI Taxonomy" id="1802643"/>
    <lineage>
        <taxon>Bacteria</taxon>
        <taxon>Katanobacteria</taxon>
    </lineage>
</organism>
<proteinExistence type="predicted"/>
<evidence type="ECO:0000313" key="3">
    <source>
        <dbReference type="Proteomes" id="UP000179113"/>
    </source>
</evidence>
<sequence length="61" mass="7148">MTEENNTFYTVEQVAELLQVHWQTVLNYIKSGKLKALKLCKGYRIPKEAMNQFIQENLSKS</sequence>
<accession>A0A1F4WG37</accession>
<reference evidence="2 3" key="1">
    <citation type="journal article" date="2016" name="Nat. Commun.">
        <title>Thousands of microbial genomes shed light on interconnected biogeochemical processes in an aquifer system.</title>
        <authorList>
            <person name="Anantharaman K."/>
            <person name="Brown C.T."/>
            <person name="Hug L.A."/>
            <person name="Sharon I."/>
            <person name="Castelle C.J."/>
            <person name="Probst A.J."/>
            <person name="Thomas B.C."/>
            <person name="Singh A."/>
            <person name="Wilkins M.J."/>
            <person name="Karaoz U."/>
            <person name="Brodie E.L."/>
            <person name="Williams K.H."/>
            <person name="Hubbard S.S."/>
            <person name="Banfield J.F."/>
        </authorList>
    </citation>
    <scope>NUCLEOTIDE SEQUENCE [LARGE SCALE GENOMIC DNA]</scope>
</reference>
<dbReference type="AlphaFoldDB" id="A0A1F4WG37"/>
<dbReference type="NCBIfam" id="TIGR01764">
    <property type="entry name" value="excise"/>
    <property type="match status" value="1"/>
</dbReference>
<gene>
    <name evidence="2" type="ORF">A2415_01705</name>
</gene>
<dbReference type="Gene3D" id="1.10.1660.10">
    <property type="match status" value="1"/>
</dbReference>
<comment type="caution">
    <text evidence="2">The sequence shown here is derived from an EMBL/GenBank/DDBJ whole genome shotgun (WGS) entry which is preliminary data.</text>
</comment>
<dbReference type="InterPro" id="IPR041657">
    <property type="entry name" value="HTH_17"/>
</dbReference>
<evidence type="ECO:0000259" key="1">
    <source>
        <dbReference type="Pfam" id="PF12728"/>
    </source>
</evidence>
<protein>
    <recommendedName>
        <fullName evidence="1">Helix-turn-helix domain-containing protein</fullName>
    </recommendedName>
</protein>
<dbReference type="InterPro" id="IPR009061">
    <property type="entry name" value="DNA-bd_dom_put_sf"/>
</dbReference>
<dbReference type="SUPFAM" id="SSF46955">
    <property type="entry name" value="Putative DNA-binding domain"/>
    <property type="match status" value="1"/>
</dbReference>
<dbReference type="EMBL" id="MEWA01000048">
    <property type="protein sequence ID" value="OGC68369.1"/>
    <property type="molecule type" value="Genomic_DNA"/>
</dbReference>
<evidence type="ECO:0000313" key="2">
    <source>
        <dbReference type="EMBL" id="OGC68369.1"/>
    </source>
</evidence>
<name>A0A1F4WG37_UNCKA</name>